<dbReference type="PROSITE" id="PS00154">
    <property type="entry name" value="ATPASE_E1_E2"/>
    <property type="match status" value="1"/>
</dbReference>
<dbReference type="InterPro" id="IPR059000">
    <property type="entry name" value="ATPase_P-type_domA"/>
</dbReference>
<protein>
    <submittedName>
        <fullName evidence="15">Heavy metal translocating P-type ATPase</fullName>
    </submittedName>
</protein>
<dbReference type="Pfam" id="PF00122">
    <property type="entry name" value="E1-E2_ATPase"/>
    <property type="match status" value="1"/>
</dbReference>
<dbReference type="Pfam" id="PF00403">
    <property type="entry name" value="HMA"/>
    <property type="match status" value="1"/>
</dbReference>
<dbReference type="PANTHER" id="PTHR43520">
    <property type="entry name" value="ATP7, ISOFORM B"/>
    <property type="match status" value="1"/>
</dbReference>
<evidence type="ECO:0000313" key="15">
    <source>
        <dbReference type="EMBL" id="MFD2892710.1"/>
    </source>
</evidence>
<dbReference type="SUPFAM" id="SSF55008">
    <property type="entry name" value="HMA, heavy metal-associated domain"/>
    <property type="match status" value="1"/>
</dbReference>
<keyword evidence="8" id="KW-0460">Magnesium</keyword>
<dbReference type="Gene3D" id="3.30.70.100">
    <property type="match status" value="1"/>
</dbReference>
<feature type="transmembrane region" description="Helical" evidence="13">
    <location>
        <begin position="168"/>
        <end position="187"/>
    </location>
</feature>
<dbReference type="EMBL" id="JBHUPC010000017">
    <property type="protein sequence ID" value="MFD2892710.1"/>
    <property type="molecule type" value="Genomic_DNA"/>
</dbReference>
<dbReference type="NCBIfam" id="TIGR01494">
    <property type="entry name" value="ATPase_P-type"/>
    <property type="match status" value="1"/>
</dbReference>
<feature type="transmembrane region" description="Helical" evidence="13">
    <location>
        <begin position="239"/>
        <end position="260"/>
    </location>
</feature>
<dbReference type="PANTHER" id="PTHR43520:SF5">
    <property type="entry name" value="CATION-TRANSPORTING P-TYPE ATPASE-RELATED"/>
    <property type="match status" value="1"/>
</dbReference>
<keyword evidence="7" id="KW-0479">Metal-binding</keyword>
<evidence type="ECO:0000256" key="8">
    <source>
        <dbReference type="ARBA" id="ARBA00022842"/>
    </source>
</evidence>
<evidence type="ECO:0000256" key="5">
    <source>
        <dbReference type="ARBA" id="ARBA00022553"/>
    </source>
</evidence>
<evidence type="ECO:0000256" key="7">
    <source>
        <dbReference type="ARBA" id="ARBA00022723"/>
    </source>
</evidence>
<dbReference type="InterPro" id="IPR008250">
    <property type="entry name" value="ATPase_P-typ_transduc_dom_A_sf"/>
</dbReference>
<dbReference type="RefSeq" id="WP_379812422.1">
    <property type="nucleotide sequence ID" value="NZ_JBHUPC010000017.1"/>
</dbReference>
<dbReference type="InterPro" id="IPR023298">
    <property type="entry name" value="ATPase_P-typ_TM_dom_sf"/>
</dbReference>
<dbReference type="Gene3D" id="2.70.150.10">
    <property type="entry name" value="Calcium-transporting ATPase, cytoplasmic transduction domain A"/>
    <property type="match status" value="1"/>
</dbReference>
<evidence type="ECO:0000313" key="16">
    <source>
        <dbReference type="Proteomes" id="UP001597534"/>
    </source>
</evidence>
<evidence type="ECO:0000259" key="14">
    <source>
        <dbReference type="PROSITE" id="PS50846"/>
    </source>
</evidence>
<evidence type="ECO:0000256" key="13">
    <source>
        <dbReference type="SAM" id="Phobius"/>
    </source>
</evidence>
<feature type="transmembrane region" description="Helical" evidence="13">
    <location>
        <begin position="266"/>
        <end position="283"/>
    </location>
</feature>
<dbReference type="InterPro" id="IPR021993">
    <property type="entry name" value="ATPase-cat-bd"/>
</dbReference>
<comment type="caution">
    <text evidence="15">The sequence shown here is derived from an EMBL/GenBank/DDBJ whole genome shotgun (WGS) entry which is preliminary data.</text>
</comment>
<evidence type="ECO:0000256" key="4">
    <source>
        <dbReference type="ARBA" id="ARBA00022475"/>
    </source>
</evidence>
<evidence type="ECO:0000256" key="11">
    <source>
        <dbReference type="ARBA" id="ARBA00023065"/>
    </source>
</evidence>
<feature type="domain" description="HMA" evidence="14">
    <location>
        <begin position="85"/>
        <end position="151"/>
    </location>
</feature>
<evidence type="ECO:0000256" key="1">
    <source>
        <dbReference type="ARBA" id="ARBA00004651"/>
    </source>
</evidence>
<dbReference type="InterPro" id="IPR023299">
    <property type="entry name" value="ATPase_P-typ_cyto_dom_N"/>
</dbReference>
<dbReference type="CDD" id="cd00371">
    <property type="entry name" value="HMA"/>
    <property type="match status" value="1"/>
</dbReference>
<dbReference type="InterPro" id="IPR036163">
    <property type="entry name" value="HMA_dom_sf"/>
</dbReference>
<dbReference type="Gene3D" id="3.40.1110.10">
    <property type="entry name" value="Calcium-transporting ATPase, cytoplasmic domain N"/>
    <property type="match status" value="1"/>
</dbReference>
<evidence type="ECO:0000256" key="9">
    <source>
        <dbReference type="ARBA" id="ARBA00022967"/>
    </source>
</evidence>
<keyword evidence="5" id="KW-0597">Phosphoprotein</keyword>
<accession>A0ABW5YNZ6</accession>
<evidence type="ECO:0000256" key="3">
    <source>
        <dbReference type="ARBA" id="ARBA00022448"/>
    </source>
</evidence>
<dbReference type="InterPro" id="IPR036412">
    <property type="entry name" value="HAD-like_sf"/>
</dbReference>
<dbReference type="Pfam" id="PF00702">
    <property type="entry name" value="Hydrolase"/>
    <property type="match status" value="1"/>
</dbReference>
<keyword evidence="12 13" id="KW-0472">Membrane</keyword>
<dbReference type="Gene3D" id="3.40.50.1000">
    <property type="entry name" value="HAD superfamily/HAD-like"/>
    <property type="match status" value="1"/>
</dbReference>
<dbReference type="InterPro" id="IPR018303">
    <property type="entry name" value="ATPase_P-typ_P_site"/>
</dbReference>
<dbReference type="SUPFAM" id="SSF56784">
    <property type="entry name" value="HAD-like"/>
    <property type="match status" value="1"/>
</dbReference>
<keyword evidence="9" id="KW-1278">Translocase</keyword>
<evidence type="ECO:0000256" key="10">
    <source>
        <dbReference type="ARBA" id="ARBA00022989"/>
    </source>
</evidence>
<keyword evidence="10 13" id="KW-1133">Transmembrane helix</keyword>
<proteinExistence type="inferred from homology"/>
<feature type="transmembrane region" description="Helical" evidence="13">
    <location>
        <begin position="417"/>
        <end position="438"/>
    </location>
</feature>
<evidence type="ECO:0000256" key="12">
    <source>
        <dbReference type="ARBA" id="ARBA00023136"/>
    </source>
</evidence>
<dbReference type="SUPFAM" id="SSF81653">
    <property type="entry name" value="Calcium ATPase, transduction domain A"/>
    <property type="match status" value="1"/>
</dbReference>
<evidence type="ECO:0000256" key="2">
    <source>
        <dbReference type="ARBA" id="ARBA00006024"/>
    </source>
</evidence>
<comment type="subcellular location">
    <subcellularLocation>
        <location evidence="1">Cell membrane</location>
        <topology evidence="1">Multi-pass membrane protein</topology>
    </subcellularLocation>
</comment>
<dbReference type="Pfam" id="PF12156">
    <property type="entry name" value="ATPase-cat_bd"/>
    <property type="match status" value="1"/>
</dbReference>
<dbReference type="PROSITE" id="PS50846">
    <property type="entry name" value="HMA_2"/>
    <property type="match status" value="1"/>
</dbReference>
<dbReference type="InterPro" id="IPR023214">
    <property type="entry name" value="HAD_sf"/>
</dbReference>
<dbReference type="InterPro" id="IPR006121">
    <property type="entry name" value="HMA_dom"/>
</dbReference>
<keyword evidence="6 13" id="KW-0812">Transmembrane</keyword>
<feature type="transmembrane region" description="Helical" evidence="13">
    <location>
        <begin position="444"/>
        <end position="472"/>
    </location>
</feature>
<name>A0ABW5YNZ6_9FLAO</name>
<dbReference type="InterPro" id="IPR001757">
    <property type="entry name" value="P_typ_ATPase"/>
</dbReference>
<keyword evidence="16" id="KW-1185">Reference proteome</keyword>
<keyword evidence="11" id="KW-0406">Ion transport</keyword>
<reference evidence="16" key="1">
    <citation type="journal article" date="2019" name="Int. J. Syst. Evol. Microbiol.">
        <title>The Global Catalogue of Microorganisms (GCM) 10K type strain sequencing project: providing services to taxonomists for standard genome sequencing and annotation.</title>
        <authorList>
            <consortium name="The Broad Institute Genomics Platform"/>
            <consortium name="The Broad Institute Genome Sequencing Center for Infectious Disease"/>
            <person name="Wu L."/>
            <person name="Ma J."/>
        </authorList>
    </citation>
    <scope>NUCLEOTIDE SEQUENCE [LARGE SCALE GENOMIC DNA]</scope>
    <source>
        <strain evidence="16">KCTC 22671</strain>
    </source>
</reference>
<organism evidence="15 16">
    <name type="scientific">Flavobacterium chuncheonense</name>
    <dbReference type="NCBI Taxonomy" id="2026653"/>
    <lineage>
        <taxon>Bacteria</taxon>
        <taxon>Pseudomonadati</taxon>
        <taxon>Bacteroidota</taxon>
        <taxon>Flavobacteriia</taxon>
        <taxon>Flavobacteriales</taxon>
        <taxon>Flavobacteriaceae</taxon>
        <taxon>Flavobacterium</taxon>
    </lineage>
</organism>
<comment type="similarity">
    <text evidence="2">Belongs to the cation transport ATPase (P-type) (TC 3.A.3) family. Type IB subfamily.</text>
</comment>
<keyword evidence="3" id="KW-0813">Transport</keyword>
<feature type="transmembrane region" description="Helical" evidence="13">
    <location>
        <begin position="207"/>
        <end position="227"/>
    </location>
</feature>
<dbReference type="Proteomes" id="UP001597534">
    <property type="component" value="Unassembled WGS sequence"/>
</dbReference>
<sequence>MDAKNCFHCGNEFLKKDEVIFDEKLFCCNGCKTVYEIFSQNDLTCYYDFQASPGATPQDIHGKYDFLDDEKIISKLLEFQEESTSIVALYIPHIHCSSCIWILENLQKLQPGILTSQVNFPEKKVRITFNAETVSLKEIVLMLSAIGYEPYISLENYETGTKNIDRSLIYKLGVAFFCFGNIMLLSFPEYFEVEEYWINQYRGFFRWLIFALSLPSFLYSASGYYVSAYKSIKSGMLNIDVPIALGIVVMFIRSTVDIVFDYGQGFFDSLTGLIFFMLLGKLFQQKTYDFLSFERDYKSYFPIAVTKITTDGQETPVQIYDIEKGDRLLIRNQELIPVDGILIAEKAAIDYSFVTGEAVPIEKKSGDKVYAGGKILGKVVELEVLFSVSQSYLTQLWSNDVFQKKIKQKHKNITDTVSRYFTPLLLLLSLVVFGFWLFKSVSMAFNVLTAILIVACPCALALTAPFTLGNVLRIMGKQKMYLKNATVIEQLAKVDTIVFDKTGTITTNKKTAISYEGTILSNEELELLKNTLRGSNHPLSRRLYDFIPEFKRSNPIQFEEIIGKGIKASFEKDTIRLGSSDFVEHLSENTHKKTKVHVEINGIYKGCYVFNNQYRKGLEELFEKLSNQYQLYVLSGDNDGDRAILEKMLPVNTTLVFNQKPEQKLAYIEQLQAQGNNVMMIGDGLNDAGALAQSNVGISLSENVNVFSPACDGIMDASQFSKIGYYLNYAKNAMRTIYMSFGLSLLYNIVGLSFAITGQLSPLVAAIIMPMSSITVVSFVTIMSNYYSKEKN</sequence>
<keyword evidence="4" id="KW-1003">Cell membrane</keyword>
<evidence type="ECO:0000256" key="6">
    <source>
        <dbReference type="ARBA" id="ARBA00022692"/>
    </source>
</evidence>
<dbReference type="SUPFAM" id="SSF81665">
    <property type="entry name" value="Calcium ATPase, transmembrane domain M"/>
    <property type="match status" value="1"/>
</dbReference>
<feature type="transmembrane region" description="Helical" evidence="13">
    <location>
        <begin position="763"/>
        <end position="787"/>
    </location>
</feature>
<dbReference type="PRINTS" id="PR00943">
    <property type="entry name" value="CUATPASE"/>
</dbReference>
<dbReference type="PRINTS" id="PR00119">
    <property type="entry name" value="CATATPASE"/>
</dbReference>
<feature type="transmembrane region" description="Helical" evidence="13">
    <location>
        <begin position="737"/>
        <end position="757"/>
    </location>
</feature>
<gene>
    <name evidence="15" type="ORF">ACFS5J_11880</name>
</gene>